<dbReference type="Proteomes" id="UP001480595">
    <property type="component" value="Unassembled WGS sequence"/>
</dbReference>
<reference evidence="2 3" key="1">
    <citation type="submission" date="2023-01" db="EMBL/GenBank/DDBJ databases">
        <title>Analysis of 21 Apiospora genomes using comparative genomics revels a genus with tremendous synthesis potential of carbohydrate active enzymes and secondary metabolites.</title>
        <authorList>
            <person name="Sorensen T."/>
        </authorList>
    </citation>
    <scope>NUCLEOTIDE SEQUENCE [LARGE SCALE GENOMIC DNA]</scope>
    <source>
        <strain evidence="2 3">CBS 135458</strain>
    </source>
</reference>
<evidence type="ECO:0008006" key="4">
    <source>
        <dbReference type="Google" id="ProtNLM"/>
    </source>
</evidence>
<gene>
    <name evidence="2" type="ORF">PG994_001531</name>
</gene>
<accession>A0ABR1WTR3</accession>
<dbReference type="GeneID" id="92086003"/>
<evidence type="ECO:0000256" key="1">
    <source>
        <dbReference type="SAM" id="MobiDB-lite"/>
    </source>
</evidence>
<evidence type="ECO:0000313" key="3">
    <source>
        <dbReference type="Proteomes" id="UP001480595"/>
    </source>
</evidence>
<evidence type="ECO:0000313" key="2">
    <source>
        <dbReference type="EMBL" id="KAK8086557.1"/>
    </source>
</evidence>
<organism evidence="2 3">
    <name type="scientific">Apiospora phragmitis</name>
    <dbReference type="NCBI Taxonomy" id="2905665"/>
    <lineage>
        <taxon>Eukaryota</taxon>
        <taxon>Fungi</taxon>
        <taxon>Dikarya</taxon>
        <taxon>Ascomycota</taxon>
        <taxon>Pezizomycotina</taxon>
        <taxon>Sordariomycetes</taxon>
        <taxon>Xylariomycetidae</taxon>
        <taxon>Amphisphaeriales</taxon>
        <taxon>Apiosporaceae</taxon>
        <taxon>Apiospora</taxon>
    </lineage>
</organism>
<feature type="compositionally biased region" description="Basic and acidic residues" evidence="1">
    <location>
        <begin position="66"/>
        <end position="79"/>
    </location>
</feature>
<protein>
    <recommendedName>
        <fullName evidence="4">Pentatricopeptide repeat domain-containing protein</fullName>
    </recommendedName>
</protein>
<feature type="compositionally biased region" description="Polar residues" evidence="1">
    <location>
        <begin position="80"/>
        <end position="95"/>
    </location>
</feature>
<keyword evidence="3" id="KW-1185">Reference proteome</keyword>
<sequence length="684" mass="75816">MITRRATTAASRRRVTAADIFTACYTTILGTAAVLDAHRKGNRQKDLDEKLDKARAALSNLAIQEAPDRNEAPARESSSDHPASSETPIGTSQWGNGMLSTSTTALLSELGNLAASTYRSTARSWRQHQVDWAAVEAAILLEEQDPGLEIQEPNSEAHMGRTTHTIETLIRAGPYHPSYVNPRSDPEWASEERVLLSDSFRSAFNKAGDVTEVVGKICHNLLVSSPPPNIHNYNVLIAGFNRIQRPDLAQPVVDSYLADTRWPATQQTIVCLLNHAVATNDIEQFRNVVRRMRGVAEDGLHFRIVSKNAIVNSEGLLWAETNCASRKHAWVERAKRGNDVFDTLIRGLLKGLAKNFENFKALVELIYTNSPTEMARSIFEMFYSLFDLSGLPYTRIAGGVKKSLRMILRKFKSLQIVTRAQIELDGIEDASSEVMGSLGTGSPYNQRVSRALETLAEKPHDSQTDIMPAEGLGGILGLAALARRCQSLEEKTLRIEAHAKVSIIYAITGVHCDTRSRLPPVDWQHRQRHERYPAVFHAVRSISTKDLLPGKNNLRRQFLRGLPNRKLAKQFKDLAWWQNLEFGTLMSLYQDGPNASKRNIERLRTSPRKLEEEEANVTVTGSSMVAPALAPIPEQFPFASGGLAVHEPTALSLHAAGPSPIMISPERQLQSHERSQYHAAAGMG</sequence>
<dbReference type="RefSeq" id="XP_066721081.1">
    <property type="nucleotide sequence ID" value="XM_066852940.1"/>
</dbReference>
<name>A0ABR1WTR3_9PEZI</name>
<feature type="region of interest" description="Disordered" evidence="1">
    <location>
        <begin position="60"/>
        <end position="96"/>
    </location>
</feature>
<dbReference type="EMBL" id="JAQQWL010000002">
    <property type="protein sequence ID" value="KAK8086557.1"/>
    <property type="molecule type" value="Genomic_DNA"/>
</dbReference>
<proteinExistence type="predicted"/>
<comment type="caution">
    <text evidence="2">The sequence shown here is derived from an EMBL/GenBank/DDBJ whole genome shotgun (WGS) entry which is preliminary data.</text>
</comment>